<reference evidence="9" key="2">
    <citation type="submission" date="2025-08" db="UniProtKB">
        <authorList>
            <consortium name="Ensembl"/>
        </authorList>
    </citation>
    <scope>IDENTIFICATION</scope>
</reference>
<keyword evidence="4" id="KW-0675">Receptor</keyword>
<keyword evidence="2" id="KW-0391">Immunity</keyword>
<evidence type="ECO:0000256" key="6">
    <source>
        <dbReference type="ARBA" id="ARBA00043266"/>
    </source>
</evidence>
<feature type="chain" id="PRO_5023887483" description="Ig-like domain-containing protein" evidence="7">
    <location>
        <begin position="29"/>
        <end position="132"/>
    </location>
</feature>
<dbReference type="Proteomes" id="UP000002280">
    <property type="component" value="Chromosome 1"/>
</dbReference>
<keyword evidence="10" id="KW-1185">Reference proteome</keyword>
<evidence type="ECO:0000256" key="4">
    <source>
        <dbReference type="ARBA" id="ARBA00023170"/>
    </source>
</evidence>
<evidence type="ECO:0000256" key="5">
    <source>
        <dbReference type="ARBA" id="ARBA00023319"/>
    </source>
</evidence>
<dbReference type="Pfam" id="PF07686">
    <property type="entry name" value="V-set"/>
    <property type="match status" value="1"/>
</dbReference>
<reference evidence="9" key="3">
    <citation type="submission" date="2025-09" db="UniProtKB">
        <authorList>
            <consortium name="Ensembl"/>
        </authorList>
    </citation>
    <scope>IDENTIFICATION</scope>
</reference>
<keyword evidence="1 7" id="KW-0732">Signal</keyword>
<evidence type="ECO:0000313" key="9">
    <source>
        <dbReference type="Ensembl" id="ENSMODP00000055911.1"/>
    </source>
</evidence>
<reference evidence="9 10" key="1">
    <citation type="journal article" date="2007" name="Nature">
        <title>Genome of the marsupial Monodelphis domestica reveals innovation in non-coding sequences.</title>
        <authorList>
            <person name="Mikkelsen T.S."/>
            <person name="Wakefield M.J."/>
            <person name="Aken B."/>
            <person name="Amemiya C.T."/>
            <person name="Chang J.L."/>
            <person name="Duke S."/>
            <person name="Garber M."/>
            <person name="Gentles A.J."/>
            <person name="Goodstadt L."/>
            <person name="Heger A."/>
            <person name="Jurka J."/>
            <person name="Kamal M."/>
            <person name="Mauceli E."/>
            <person name="Searle S.M."/>
            <person name="Sharpe T."/>
            <person name="Baker M.L."/>
            <person name="Batzer M.A."/>
            <person name="Benos P.V."/>
            <person name="Belov K."/>
            <person name="Clamp M."/>
            <person name="Cook A."/>
            <person name="Cuff J."/>
            <person name="Das R."/>
            <person name="Davidow L."/>
            <person name="Deakin J.E."/>
            <person name="Fazzari M.J."/>
            <person name="Glass J.L."/>
            <person name="Grabherr M."/>
            <person name="Greally J.M."/>
            <person name="Gu W."/>
            <person name="Hore T.A."/>
            <person name="Huttley G.A."/>
            <person name="Kleber M."/>
            <person name="Jirtle R.L."/>
            <person name="Koina E."/>
            <person name="Lee J.T."/>
            <person name="Mahony S."/>
            <person name="Marra M.A."/>
            <person name="Miller R.D."/>
            <person name="Nicholls R.D."/>
            <person name="Oda M."/>
            <person name="Papenfuss A.T."/>
            <person name="Parra Z.E."/>
            <person name="Pollock D.D."/>
            <person name="Ray D.A."/>
            <person name="Schein J.E."/>
            <person name="Speed T.P."/>
            <person name="Thompson K."/>
            <person name="VandeBerg J.L."/>
            <person name="Wade C.M."/>
            <person name="Walker J.A."/>
            <person name="Waters P.D."/>
            <person name="Webber C."/>
            <person name="Weidman J.R."/>
            <person name="Xie X."/>
            <person name="Zody M.C."/>
            <person name="Baldwin J."/>
            <person name="Abdouelleil A."/>
            <person name="Abdulkadir J."/>
            <person name="Abebe A."/>
            <person name="Abera B."/>
            <person name="Abreu J."/>
            <person name="Acer S.C."/>
            <person name="Aftuck L."/>
            <person name="Alexander A."/>
            <person name="An P."/>
            <person name="Anderson E."/>
            <person name="Anderson S."/>
            <person name="Arachi H."/>
            <person name="Azer M."/>
            <person name="Bachantsang P."/>
            <person name="Barry A."/>
            <person name="Bayul T."/>
            <person name="Berlin A."/>
            <person name="Bessette D."/>
            <person name="Bloom T."/>
            <person name="Bloom T."/>
            <person name="Boguslavskiy L."/>
            <person name="Bonnet C."/>
            <person name="Boukhgalter B."/>
            <person name="Bourzgui I."/>
            <person name="Brown A."/>
            <person name="Cahill P."/>
            <person name="Channer S."/>
            <person name="Cheshatsang Y."/>
            <person name="Chuda L."/>
            <person name="Citroen M."/>
            <person name="Collymore A."/>
            <person name="Cooke P."/>
            <person name="Costello M."/>
            <person name="D'Aco K."/>
            <person name="Daza R."/>
            <person name="De Haan G."/>
            <person name="DeGray S."/>
            <person name="DeMaso C."/>
            <person name="Dhargay N."/>
            <person name="Dooley K."/>
            <person name="Dooley E."/>
            <person name="Doricent M."/>
            <person name="Dorje P."/>
            <person name="Dorjee K."/>
            <person name="Dupes A."/>
            <person name="Elong R."/>
            <person name="Falk J."/>
            <person name="Farina A."/>
            <person name="Faro S."/>
            <person name="Ferguson D."/>
            <person name="Fisher S."/>
            <person name="Foley C.D."/>
            <person name="Franke A."/>
            <person name="Friedrich D."/>
            <person name="Gadbois L."/>
            <person name="Gearin G."/>
            <person name="Gearin C.R."/>
            <person name="Giannoukos G."/>
            <person name="Goode T."/>
            <person name="Graham J."/>
            <person name="Grandbois E."/>
            <person name="Grewal S."/>
            <person name="Gyaltsen K."/>
            <person name="Hafez N."/>
            <person name="Hagos B."/>
            <person name="Hall J."/>
            <person name="Henson C."/>
            <person name="Hollinger A."/>
            <person name="Honan T."/>
            <person name="Huard M.D."/>
            <person name="Hughes L."/>
            <person name="Hurhula B."/>
            <person name="Husby M.E."/>
            <person name="Kamat A."/>
            <person name="Kanga B."/>
            <person name="Kashin S."/>
            <person name="Khazanovich D."/>
            <person name="Kisner P."/>
            <person name="Lance K."/>
            <person name="Lara M."/>
            <person name="Lee W."/>
            <person name="Lennon N."/>
            <person name="Letendre F."/>
            <person name="LeVine R."/>
            <person name="Lipovsky A."/>
            <person name="Liu X."/>
            <person name="Liu J."/>
            <person name="Liu S."/>
            <person name="Lokyitsang T."/>
            <person name="Lokyitsang Y."/>
            <person name="Lubonja R."/>
            <person name="Lui A."/>
            <person name="MacDonald P."/>
            <person name="Magnisalis V."/>
            <person name="Maru K."/>
            <person name="Matthews C."/>
            <person name="McCusker W."/>
            <person name="McDonough S."/>
            <person name="Mehta T."/>
            <person name="Meldrim J."/>
            <person name="Meneus L."/>
            <person name="Mihai O."/>
            <person name="Mihalev A."/>
            <person name="Mihova T."/>
            <person name="Mittelman R."/>
            <person name="Mlenga V."/>
            <person name="Montmayeur A."/>
            <person name="Mulrain L."/>
            <person name="Navidi A."/>
            <person name="Naylor J."/>
            <person name="Negash T."/>
            <person name="Nguyen T."/>
            <person name="Nguyen N."/>
            <person name="Nicol R."/>
            <person name="Norbu C."/>
            <person name="Norbu N."/>
            <person name="Novod N."/>
            <person name="O'Neill B."/>
            <person name="Osman S."/>
            <person name="Markiewicz E."/>
            <person name="Oyono O.L."/>
            <person name="Patti C."/>
            <person name="Phunkhang P."/>
            <person name="Pierre F."/>
            <person name="Priest M."/>
            <person name="Raghuraman S."/>
            <person name="Rege F."/>
            <person name="Reyes R."/>
            <person name="Rise C."/>
            <person name="Rogov P."/>
            <person name="Ross K."/>
            <person name="Ryan E."/>
            <person name="Settipalli S."/>
            <person name="Shea T."/>
            <person name="Sherpa N."/>
            <person name="Shi L."/>
            <person name="Shih D."/>
            <person name="Sparrow T."/>
            <person name="Spaulding J."/>
            <person name="Stalker J."/>
            <person name="Stange-Thomann N."/>
            <person name="Stavropoulos S."/>
            <person name="Stone C."/>
            <person name="Strader C."/>
            <person name="Tesfaye S."/>
            <person name="Thomson T."/>
            <person name="Thoulutsang Y."/>
            <person name="Thoulutsang D."/>
            <person name="Topham K."/>
            <person name="Topping I."/>
            <person name="Tsamla T."/>
            <person name="Vassiliev H."/>
            <person name="Vo A."/>
            <person name="Wangchuk T."/>
            <person name="Wangdi T."/>
            <person name="Weiand M."/>
            <person name="Wilkinson J."/>
            <person name="Wilson A."/>
            <person name="Yadav S."/>
            <person name="Young G."/>
            <person name="Yu Q."/>
            <person name="Zembek L."/>
            <person name="Zhong D."/>
            <person name="Zimmer A."/>
            <person name="Zwirko Z."/>
            <person name="Jaffe D.B."/>
            <person name="Alvarez P."/>
            <person name="Brockman W."/>
            <person name="Butler J."/>
            <person name="Chin C."/>
            <person name="Gnerre S."/>
            <person name="MacCallum I."/>
            <person name="Graves J.A."/>
            <person name="Ponting C.P."/>
            <person name="Breen M."/>
            <person name="Samollow P.B."/>
            <person name="Lander E.S."/>
            <person name="Lindblad-Toh K."/>
        </authorList>
    </citation>
    <scope>NUCLEOTIDE SEQUENCE [LARGE SCALE GENOMIC DNA]</scope>
</reference>
<dbReference type="PANTHER" id="PTHR19343">
    <property type="entry name" value="T CELL RECEPTOR ALPHA VARIABLE 1-2"/>
    <property type="match status" value="1"/>
</dbReference>
<dbReference type="Bgee" id="ENSMODG00000045129">
    <property type="expression patterns" value="Expressed in blood"/>
</dbReference>
<dbReference type="InterPro" id="IPR007110">
    <property type="entry name" value="Ig-like_dom"/>
</dbReference>
<dbReference type="OMA" id="FFWYHQY"/>
<dbReference type="FunCoup" id="A0A5F8H9W5">
    <property type="interactions" value="244"/>
</dbReference>
<name>A0A5F8H9W5_MONDO</name>
<dbReference type="GO" id="GO:0042605">
    <property type="term" value="F:peptide antigen binding"/>
    <property type="evidence" value="ECO:0000318"/>
    <property type="project" value="GO_Central"/>
</dbReference>
<dbReference type="Ensembl" id="ENSMODT00000062597.1">
    <property type="protein sequence ID" value="ENSMODP00000055911.1"/>
    <property type="gene ID" value="ENSMODG00000045129.1"/>
</dbReference>
<dbReference type="PROSITE" id="PS50835">
    <property type="entry name" value="IG_LIKE"/>
    <property type="match status" value="1"/>
</dbReference>
<evidence type="ECO:0000256" key="1">
    <source>
        <dbReference type="ARBA" id="ARBA00022729"/>
    </source>
</evidence>
<protein>
    <recommendedName>
        <fullName evidence="8">Ig-like domain-containing protein</fullName>
    </recommendedName>
</protein>
<keyword evidence="5" id="KW-0393">Immunoglobulin domain</keyword>
<dbReference type="GO" id="GO:0002250">
    <property type="term" value="P:adaptive immune response"/>
    <property type="evidence" value="ECO:0007669"/>
    <property type="project" value="UniProtKB-KW"/>
</dbReference>
<evidence type="ECO:0000256" key="3">
    <source>
        <dbReference type="ARBA" id="ARBA00023130"/>
    </source>
</evidence>
<dbReference type="SUPFAM" id="SSF48726">
    <property type="entry name" value="Immunoglobulin"/>
    <property type="match status" value="1"/>
</dbReference>
<feature type="domain" description="Ig-like" evidence="8">
    <location>
        <begin position="24"/>
        <end position="131"/>
    </location>
</feature>
<sequence length="132" mass="14542">MDRAAGVKSLRLIMINDLTLFLSPGVTSQQKVEQSSLSLAVQEGGNAIVNCTYTDTVFNYFFWYHQYPGKGPQLLLQMFSNMQEGRFTIHLNKGAQLFSLHISASQPEDSGTHFCAANTQSSLGTCSLCINL</sequence>
<evidence type="ECO:0000256" key="7">
    <source>
        <dbReference type="SAM" id="SignalP"/>
    </source>
</evidence>
<dbReference type="InterPro" id="IPR013783">
    <property type="entry name" value="Ig-like_fold"/>
</dbReference>
<dbReference type="InParanoid" id="A0A5F8H9W5"/>
<keyword evidence="3" id="KW-1064">Adaptive immunity</keyword>
<accession>A0A5F8H9W5</accession>
<proteinExistence type="predicted"/>
<dbReference type="GO" id="GO:0042101">
    <property type="term" value="C:T cell receptor complex"/>
    <property type="evidence" value="ECO:0007669"/>
    <property type="project" value="UniProtKB-KW"/>
</dbReference>
<dbReference type="InterPro" id="IPR013106">
    <property type="entry name" value="Ig_V-set"/>
</dbReference>
<dbReference type="Gene3D" id="2.60.40.10">
    <property type="entry name" value="Immunoglobulins"/>
    <property type="match status" value="1"/>
</dbReference>
<evidence type="ECO:0000259" key="8">
    <source>
        <dbReference type="PROSITE" id="PS50835"/>
    </source>
</evidence>
<organism evidence="9 10">
    <name type="scientific">Monodelphis domestica</name>
    <name type="common">Gray short-tailed opossum</name>
    <dbReference type="NCBI Taxonomy" id="13616"/>
    <lineage>
        <taxon>Eukaryota</taxon>
        <taxon>Metazoa</taxon>
        <taxon>Chordata</taxon>
        <taxon>Craniata</taxon>
        <taxon>Vertebrata</taxon>
        <taxon>Euteleostomi</taxon>
        <taxon>Mammalia</taxon>
        <taxon>Metatheria</taxon>
        <taxon>Didelphimorphia</taxon>
        <taxon>Didelphidae</taxon>
        <taxon>Monodelphis</taxon>
    </lineage>
</organism>
<dbReference type="SMART" id="SM00406">
    <property type="entry name" value="IGv"/>
    <property type="match status" value="1"/>
</dbReference>
<dbReference type="CDD" id="cd04983">
    <property type="entry name" value="IgV_TCR_alpha"/>
    <property type="match status" value="1"/>
</dbReference>
<dbReference type="AlphaFoldDB" id="A0A5F8H9W5"/>
<keyword evidence="6" id="KW-1279">T cell receptor</keyword>
<dbReference type="InterPro" id="IPR051006">
    <property type="entry name" value="TCR_variable_domain"/>
</dbReference>
<dbReference type="InterPro" id="IPR036179">
    <property type="entry name" value="Ig-like_dom_sf"/>
</dbReference>
<dbReference type="PANTHER" id="PTHR19343:SF0">
    <property type="entry name" value="T CELL RECEPTOR ALPHA VARIABLE 23_DELTA VARIABLE 6"/>
    <property type="match status" value="1"/>
</dbReference>
<dbReference type="GeneTree" id="ENSGT00940000153130"/>
<feature type="signal peptide" evidence="7">
    <location>
        <begin position="1"/>
        <end position="28"/>
    </location>
</feature>
<evidence type="ECO:0000256" key="2">
    <source>
        <dbReference type="ARBA" id="ARBA00022859"/>
    </source>
</evidence>
<evidence type="ECO:0000313" key="10">
    <source>
        <dbReference type="Proteomes" id="UP000002280"/>
    </source>
</evidence>